<sequence>DGAVLMGGCDKTTPGLLMGAISMGLPLIYLPAGPMLRGNWRGQVLGSGSDAFKYWDERRAGRLSDQAWAEMEAGIARSHGTCMT</sequence>
<dbReference type="GO" id="GO:0004160">
    <property type="term" value="F:dihydroxy-acid dehydratase activity"/>
    <property type="evidence" value="ECO:0007669"/>
    <property type="project" value="UniProtKB-EC"/>
</dbReference>
<comment type="similarity">
    <text evidence="1">Belongs to the IlvD/Edd family.</text>
</comment>
<evidence type="ECO:0000313" key="9">
    <source>
        <dbReference type="Proteomes" id="UP001606301"/>
    </source>
</evidence>
<dbReference type="PANTHER" id="PTHR43183">
    <property type="entry name" value="HYPOTHETICAL DIHYDROXYACID DEHYDRATASE (EUROFUNG)-RELATED"/>
    <property type="match status" value="1"/>
</dbReference>
<keyword evidence="2" id="KW-0479">Metal-binding</keyword>
<feature type="non-terminal residue" evidence="8">
    <location>
        <position position="84"/>
    </location>
</feature>
<feature type="domain" description="Dihydroxy-acid/6-phosphogluconate dehydratase N-terminal" evidence="7">
    <location>
        <begin position="1"/>
        <end position="83"/>
    </location>
</feature>
<evidence type="ECO:0000256" key="4">
    <source>
        <dbReference type="ARBA" id="ARBA00023014"/>
    </source>
</evidence>
<dbReference type="InterPro" id="IPR020558">
    <property type="entry name" value="DiOHA_6PGluconate_deHydtase_CS"/>
</dbReference>
<keyword evidence="6" id="KW-0472">Membrane</keyword>
<protein>
    <submittedName>
        <fullName evidence="8">Dihydroxy-acid dehydratase</fullName>
        <ecNumber evidence="8">4.2.1.9</ecNumber>
    </submittedName>
</protein>
<dbReference type="EMBL" id="JBIGHW010000091">
    <property type="protein sequence ID" value="MFG6443628.1"/>
    <property type="molecule type" value="Genomic_DNA"/>
</dbReference>
<name>A0ABW7FQJ2_9BURK</name>
<accession>A0ABW7FQJ2</accession>
<evidence type="ECO:0000313" key="8">
    <source>
        <dbReference type="EMBL" id="MFG6443628.1"/>
    </source>
</evidence>
<dbReference type="PANTHER" id="PTHR43183:SF2">
    <property type="entry name" value="DIHYDROXY-ACID DEHYDRATASE"/>
    <property type="match status" value="1"/>
</dbReference>
<dbReference type="Pfam" id="PF00920">
    <property type="entry name" value="ILVD_EDD_N"/>
    <property type="match status" value="1"/>
</dbReference>
<dbReference type="Proteomes" id="UP001606301">
    <property type="component" value="Unassembled WGS sequence"/>
</dbReference>
<dbReference type="EC" id="4.2.1.9" evidence="8"/>
<gene>
    <name evidence="8" type="ORF">ACG0Z3_23380</name>
</gene>
<keyword evidence="4" id="KW-0411">Iron-sulfur</keyword>
<dbReference type="PROSITE" id="PS00886">
    <property type="entry name" value="ILVD_EDD_1"/>
    <property type="match status" value="1"/>
</dbReference>
<reference evidence="8 9" key="1">
    <citation type="submission" date="2024-08" db="EMBL/GenBank/DDBJ databases">
        <authorList>
            <person name="Lu H."/>
        </authorList>
    </citation>
    <scope>NUCLEOTIDE SEQUENCE [LARGE SCALE GENOMIC DNA]</scope>
    <source>
        <strain evidence="8 9">LKC17W</strain>
    </source>
</reference>
<evidence type="ECO:0000256" key="5">
    <source>
        <dbReference type="ARBA" id="ARBA00023239"/>
    </source>
</evidence>
<evidence type="ECO:0000256" key="3">
    <source>
        <dbReference type="ARBA" id="ARBA00023004"/>
    </source>
</evidence>
<feature type="transmembrane region" description="Helical" evidence="6">
    <location>
        <begin position="15"/>
        <end position="32"/>
    </location>
</feature>
<dbReference type="RefSeq" id="WP_394402475.1">
    <property type="nucleotide sequence ID" value="NZ_JBIGHW010000091.1"/>
</dbReference>
<keyword evidence="3" id="KW-0408">Iron</keyword>
<evidence type="ECO:0000256" key="1">
    <source>
        <dbReference type="ARBA" id="ARBA00006486"/>
    </source>
</evidence>
<dbReference type="InterPro" id="IPR000581">
    <property type="entry name" value="ILV_EDD_N"/>
</dbReference>
<dbReference type="InterPro" id="IPR037237">
    <property type="entry name" value="IlvD/EDD_N"/>
</dbReference>
<proteinExistence type="inferred from homology"/>
<keyword evidence="5 8" id="KW-0456">Lyase</keyword>
<evidence type="ECO:0000259" key="7">
    <source>
        <dbReference type="Pfam" id="PF00920"/>
    </source>
</evidence>
<feature type="non-terminal residue" evidence="8">
    <location>
        <position position="1"/>
    </location>
</feature>
<dbReference type="SUPFAM" id="SSF143975">
    <property type="entry name" value="IlvD/EDD N-terminal domain-like"/>
    <property type="match status" value="1"/>
</dbReference>
<organism evidence="8 9">
    <name type="scientific">Pelomonas margarita</name>
    <dbReference type="NCBI Taxonomy" id="3299031"/>
    <lineage>
        <taxon>Bacteria</taxon>
        <taxon>Pseudomonadati</taxon>
        <taxon>Pseudomonadota</taxon>
        <taxon>Betaproteobacteria</taxon>
        <taxon>Burkholderiales</taxon>
        <taxon>Sphaerotilaceae</taxon>
        <taxon>Roseateles</taxon>
    </lineage>
</organism>
<keyword evidence="9" id="KW-1185">Reference proteome</keyword>
<dbReference type="InterPro" id="IPR052352">
    <property type="entry name" value="Sugar_Degrad_Dehydratases"/>
</dbReference>
<comment type="caution">
    <text evidence="8">The sequence shown here is derived from an EMBL/GenBank/DDBJ whole genome shotgun (WGS) entry which is preliminary data.</text>
</comment>
<evidence type="ECO:0000256" key="2">
    <source>
        <dbReference type="ARBA" id="ARBA00022723"/>
    </source>
</evidence>
<evidence type="ECO:0000256" key="6">
    <source>
        <dbReference type="SAM" id="Phobius"/>
    </source>
</evidence>
<keyword evidence="6" id="KW-0812">Transmembrane</keyword>
<keyword evidence="6" id="KW-1133">Transmembrane helix</keyword>